<reference evidence="2 3" key="1">
    <citation type="submission" date="2017-03" db="EMBL/GenBank/DDBJ databases">
        <title>WGS assembly of Porphyra umbilicalis.</title>
        <authorList>
            <person name="Brawley S.H."/>
            <person name="Blouin N.A."/>
            <person name="Ficko-Blean E."/>
            <person name="Wheeler G.L."/>
            <person name="Lohr M."/>
            <person name="Goodson H.V."/>
            <person name="Jenkins J.W."/>
            <person name="Blaby-Haas C.E."/>
            <person name="Helliwell K.E."/>
            <person name="Chan C."/>
            <person name="Marriage T."/>
            <person name="Bhattacharya D."/>
            <person name="Klein A.S."/>
            <person name="Badis Y."/>
            <person name="Brodie J."/>
            <person name="Cao Y."/>
            <person name="Collen J."/>
            <person name="Dittami S.M."/>
            <person name="Gachon C.M."/>
            <person name="Green B.R."/>
            <person name="Karpowicz S."/>
            <person name="Kim J.W."/>
            <person name="Kudahl U."/>
            <person name="Lin S."/>
            <person name="Michel G."/>
            <person name="Mittag M."/>
            <person name="Olson B.J."/>
            <person name="Pangilinan J."/>
            <person name="Peng Y."/>
            <person name="Qiu H."/>
            <person name="Shu S."/>
            <person name="Singer J.T."/>
            <person name="Smith A.G."/>
            <person name="Sprecher B.N."/>
            <person name="Wagner V."/>
            <person name="Wang W."/>
            <person name="Wang Z.-Y."/>
            <person name="Yan J."/>
            <person name="Yarish C."/>
            <person name="Zoeuner-Riek S."/>
            <person name="Zhuang Y."/>
            <person name="Zou Y."/>
            <person name="Lindquist E.A."/>
            <person name="Grimwood J."/>
            <person name="Barry K."/>
            <person name="Rokhsar D.S."/>
            <person name="Schmutz J."/>
            <person name="Stiller J.W."/>
            <person name="Grossman A.R."/>
            <person name="Prochnik S.E."/>
        </authorList>
    </citation>
    <scope>NUCLEOTIDE SEQUENCE [LARGE SCALE GENOMIC DNA]</scope>
    <source>
        <strain evidence="2">4086291</strain>
    </source>
</reference>
<feature type="region of interest" description="Disordered" evidence="1">
    <location>
        <begin position="28"/>
        <end position="67"/>
    </location>
</feature>
<evidence type="ECO:0000256" key="1">
    <source>
        <dbReference type="SAM" id="MobiDB-lite"/>
    </source>
</evidence>
<accession>A0A1X6PH59</accession>
<feature type="region of interest" description="Disordered" evidence="1">
    <location>
        <begin position="421"/>
        <end position="445"/>
    </location>
</feature>
<dbReference type="Proteomes" id="UP000218209">
    <property type="component" value="Unassembled WGS sequence"/>
</dbReference>
<evidence type="ECO:0000313" key="3">
    <source>
        <dbReference type="Proteomes" id="UP000218209"/>
    </source>
</evidence>
<dbReference type="AlphaFoldDB" id="A0A1X6PH59"/>
<organism evidence="2 3">
    <name type="scientific">Porphyra umbilicalis</name>
    <name type="common">Purple laver</name>
    <name type="synonym">Red alga</name>
    <dbReference type="NCBI Taxonomy" id="2786"/>
    <lineage>
        <taxon>Eukaryota</taxon>
        <taxon>Rhodophyta</taxon>
        <taxon>Bangiophyceae</taxon>
        <taxon>Bangiales</taxon>
        <taxon>Bangiaceae</taxon>
        <taxon>Porphyra</taxon>
    </lineage>
</organism>
<dbReference type="EMBL" id="KV918778">
    <property type="protein sequence ID" value="OSX80219.1"/>
    <property type="molecule type" value="Genomic_DNA"/>
</dbReference>
<gene>
    <name evidence="2" type="ORF">BU14_0056s0003</name>
</gene>
<proteinExistence type="predicted"/>
<sequence length="653" mass="65363">MSGLSAAGSEKPVTVVAFCNDRLMSPATEHTPMPSISVQDAGAQADNTALADASADDSSGASDGEMGDADDANCTFGVAGKRGVASGASEPGPSSGLGSVLTQEQLFLSLVLRSILFLGPAVMPSKVATPALVFLFFASEMSFLAGIVPGRRAAFDGAIEALFKDAPMKGWDFLCREFAVCERGLFLSGRISAEAQLVGQPDSVPLSVNKKVNPTGRHQYVSKRMSMRPDLDLWVVQQNKLGTGPAPGVSRPTTKTDRSLYGYNLLVSQTRIIPTPISTEVGQFVTTCGSPPLPSRCRSVDFLQAARRIAAEVLRVRATRRADQLYRVQQAVRRVVDGLPENNRLAGKVRTPLGRDRETDVDGGAPWLGTEVGMDTDLTDAVVAEVHGASSLLSSDRESLSQSMGQNTALSAAVTNALGGAASSGGEGSPFLSQTPSTGEAPASTGVMSAIGASASAATTGGASTGAASAGGVSAGASARASAMTTAGGASAGVRGGASVGGALSAAAAAASIGGASAGGAFADGALAAAAAVAAAAAASTGRAAAGESSDGVPEGGTSGAALACGASAGAAASAPMDAAELANVAAKCSARTRTDAMGMRLTFAPPPPVTTFAFAHSFSSQECLSTNVVELERAPGRLWIVVPVVSPVEHRA</sequence>
<feature type="compositionally biased region" description="Low complexity" evidence="1">
    <location>
        <begin position="40"/>
        <end position="64"/>
    </location>
</feature>
<protein>
    <submittedName>
        <fullName evidence="2">Uncharacterized protein</fullName>
    </submittedName>
</protein>
<keyword evidence="3" id="KW-1185">Reference proteome</keyword>
<evidence type="ECO:0000313" key="2">
    <source>
        <dbReference type="EMBL" id="OSX80219.1"/>
    </source>
</evidence>
<name>A0A1X6PH59_PORUM</name>